<dbReference type="EMBL" id="CAJVPI010000845">
    <property type="protein sequence ID" value="CAG8576776.1"/>
    <property type="molecule type" value="Genomic_DNA"/>
</dbReference>
<feature type="region of interest" description="Disordered" evidence="1">
    <location>
        <begin position="69"/>
        <end position="110"/>
    </location>
</feature>
<proteinExistence type="predicted"/>
<accession>A0A9N9G4L5</accession>
<sequence>MIDAQLDMSQEDPIFAEAPWATCEHLCRKIADIVGVSLQLQRPAILHKAYFILAVWAFSKFIMLKRVAKPKDDRSPLDGSNVKKSAHAGRFPDANPGKTMRRRGDIRIGT</sequence>
<dbReference type="Proteomes" id="UP000789739">
    <property type="component" value="Unassembled WGS sequence"/>
</dbReference>
<dbReference type="AlphaFoldDB" id="A0A9N9G4L5"/>
<protein>
    <submittedName>
        <fullName evidence="2">6764_t:CDS:1</fullName>
    </submittedName>
</protein>
<comment type="caution">
    <text evidence="2">The sequence shown here is derived from an EMBL/GenBank/DDBJ whole genome shotgun (WGS) entry which is preliminary data.</text>
</comment>
<name>A0A9N9G4L5_9GLOM</name>
<evidence type="ECO:0000313" key="2">
    <source>
        <dbReference type="EMBL" id="CAG8576776.1"/>
    </source>
</evidence>
<gene>
    <name evidence="2" type="ORF">PBRASI_LOCUS6403</name>
</gene>
<reference evidence="2" key="1">
    <citation type="submission" date="2021-06" db="EMBL/GenBank/DDBJ databases">
        <authorList>
            <person name="Kallberg Y."/>
            <person name="Tangrot J."/>
            <person name="Rosling A."/>
        </authorList>
    </citation>
    <scope>NUCLEOTIDE SEQUENCE</scope>
    <source>
        <strain evidence="2">BR232B</strain>
    </source>
</reference>
<keyword evidence="3" id="KW-1185">Reference proteome</keyword>
<evidence type="ECO:0000256" key="1">
    <source>
        <dbReference type="SAM" id="MobiDB-lite"/>
    </source>
</evidence>
<evidence type="ECO:0000313" key="3">
    <source>
        <dbReference type="Proteomes" id="UP000789739"/>
    </source>
</evidence>
<organism evidence="2 3">
    <name type="scientific">Paraglomus brasilianum</name>
    <dbReference type="NCBI Taxonomy" id="144538"/>
    <lineage>
        <taxon>Eukaryota</taxon>
        <taxon>Fungi</taxon>
        <taxon>Fungi incertae sedis</taxon>
        <taxon>Mucoromycota</taxon>
        <taxon>Glomeromycotina</taxon>
        <taxon>Glomeromycetes</taxon>
        <taxon>Paraglomerales</taxon>
        <taxon>Paraglomeraceae</taxon>
        <taxon>Paraglomus</taxon>
    </lineage>
</organism>